<dbReference type="AlphaFoldDB" id="A0A175VQE5"/>
<dbReference type="VEuPathDB" id="FungiDB:MMYC01_209793"/>
<dbReference type="EMBL" id="LCTW02000446">
    <property type="protein sequence ID" value="KXX73613.1"/>
    <property type="molecule type" value="Genomic_DNA"/>
</dbReference>
<evidence type="ECO:0000313" key="2">
    <source>
        <dbReference type="Proteomes" id="UP000078237"/>
    </source>
</evidence>
<keyword evidence="2" id="KW-1185">Reference proteome</keyword>
<dbReference type="Proteomes" id="UP000078237">
    <property type="component" value="Unassembled WGS sequence"/>
</dbReference>
<comment type="caution">
    <text evidence="1">The sequence shown here is derived from an EMBL/GenBank/DDBJ whole genome shotgun (WGS) entry which is preliminary data.</text>
</comment>
<gene>
    <name evidence="1" type="ORF">MMYC01_209793</name>
</gene>
<name>A0A175VQE5_9PEZI</name>
<accession>A0A175VQE5</accession>
<dbReference type="OrthoDB" id="3735213at2759"/>
<evidence type="ECO:0000313" key="1">
    <source>
        <dbReference type="EMBL" id="KXX73613.1"/>
    </source>
</evidence>
<proteinExistence type="predicted"/>
<organism evidence="1 2">
    <name type="scientific">Madurella mycetomatis</name>
    <dbReference type="NCBI Taxonomy" id="100816"/>
    <lineage>
        <taxon>Eukaryota</taxon>
        <taxon>Fungi</taxon>
        <taxon>Dikarya</taxon>
        <taxon>Ascomycota</taxon>
        <taxon>Pezizomycotina</taxon>
        <taxon>Sordariomycetes</taxon>
        <taxon>Sordariomycetidae</taxon>
        <taxon>Sordariales</taxon>
        <taxon>Sordariales incertae sedis</taxon>
        <taxon>Madurella</taxon>
    </lineage>
</organism>
<reference evidence="1 2" key="1">
    <citation type="journal article" date="2016" name="Genome Announc.">
        <title>Genome Sequence of Madurella mycetomatis mm55, Isolated from a Human Mycetoma Case in Sudan.</title>
        <authorList>
            <person name="Smit S."/>
            <person name="Derks M.F."/>
            <person name="Bervoets S."/>
            <person name="Fahal A."/>
            <person name="van Leeuwen W."/>
            <person name="van Belkum A."/>
            <person name="van de Sande W.W."/>
        </authorList>
    </citation>
    <scope>NUCLEOTIDE SEQUENCE [LARGE SCALE GENOMIC DNA]</scope>
    <source>
        <strain evidence="2">mm55</strain>
    </source>
</reference>
<protein>
    <submittedName>
        <fullName evidence="1">Uncharacterized protein</fullName>
    </submittedName>
</protein>
<sequence length="241" mass="26445">MPLRLQTVAAMIGTAFGLSNPSAVDSPIRILPFSWLFNITALSGPGCPDFGQAAPPYVTRPTFGSNTVDGSEIYYWHFAYPHLRASVGPNRTETSIWCETTLSYAELDKSGKVAVEPGYRLKLHKNGTAVLASYDLDDGVEVTWKVTYFTGEGSEIVDTLTIAGPRGHGSYRDTSHMGGLEQWAVPKCGTATIRYRTELTMLAKKESARGTVSSEEVQYEGKTEYYGVQQGVSYDWEKCTV</sequence>